<evidence type="ECO:0000313" key="2">
    <source>
        <dbReference type="EMBL" id="OXS80194.1"/>
    </source>
</evidence>
<dbReference type="PANTHER" id="PTHR39419:SF1">
    <property type="entry name" value="SLL0814 PROTEIN"/>
    <property type="match status" value="1"/>
</dbReference>
<evidence type="ECO:0000256" key="1">
    <source>
        <dbReference type="SAM" id="Phobius"/>
    </source>
</evidence>
<name>A0A1N6NZU6_9BACI</name>
<feature type="transmembrane region" description="Helical" evidence="1">
    <location>
        <begin position="96"/>
        <end position="117"/>
    </location>
</feature>
<feature type="transmembrane region" description="Helical" evidence="1">
    <location>
        <begin position="129"/>
        <end position="150"/>
    </location>
</feature>
<keyword evidence="1" id="KW-1133">Transmembrane helix</keyword>
<dbReference type="EMBL" id="MWSK01000001">
    <property type="protein sequence ID" value="OXS80194.1"/>
    <property type="molecule type" value="Genomic_DNA"/>
</dbReference>
<dbReference type="Proteomes" id="UP000186385">
    <property type="component" value="Unassembled WGS sequence"/>
</dbReference>
<keyword evidence="5" id="KW-1185">Reference proteome</keyword>
<feature type="transmembrane region" description="Helical" evidence="1">
    <location>
        <begin position="58"/>
        <end position="76"/>
    </location>
</feature>
<reference evidence="2" key="3">
    <citation type="submission" date="2017-03" db="EMBL/GenBank/DDBJ databases">
        <authorList>
            <person name="Dastager S.G."/>
            <person name="Neurgaonkar P.S."/>
            <person name="Dharne M.S."/>
        </authorList>
    </citation>
    <scope>NUCLEOTIDE SEQUENCE</scope>
    <source>
        <strain evidence="2">DSM 25145</strain>
    </source>
</reference>
<evidence type="ECO:0000313" key="3">
    <source>
        <dbReference type="EMBL" id="SIP97563.1"/>
    </source>
</evidence>
<dbReference type="Proteomes" id="UP000215545">
    <property type="component" value="Unassembled WGS sequence"/>
</dbReference>
<feature type="transmembrane region" description="Helical" evidence="1">
    <location>
        <begin position="170"/>
        <end position="188"/>
    </location>
</feature>
<keyword evidence="1" id="KW-0472">Membrane</keyword>
<feature type="transmembrane region" description="Helical" evidence="1">
    <location>
        <begin position="208"/>
        <end position="235"/>
    </location>
</feature>
<dbReference type="STRING" id="1017273.SAMN05443094_101331"/>
<gene>
    <name evidence="2" type="ORF">B1B05_01570</name>
    <name evidence="3" type="ORF">SAMN05443094_101331</name>
</gene>
<protein>
    <submittedName>
        <fullName evidence="3">Putative membrane protein</fullName>
    </submittedName>
</protein>
<proteinExistence type="predicted"/>
<dbReference type="Pfam" id="PF04240">
    <property type="entry name" value="Caroten_synth"/>
    <property type="match status" value="1"/>
</dbReference>
<evidence type="ECO:0000313" key="4">
    <source>
        <dbReference type="Proteomes" id="UP000186385"/>
    </source>
</evidence>
<dbReference type="InterPro" id="IPR007354">
    <property type="entry name" value="CruF-like"/>
</dbReference>
<keyword evidence="1" id="KW-0812">Transmembrane</keyword>
<dbReference type="PANTHER" id="PTHR39419">
    <property type="entry name" value="SLL0814 PROTEIN"/>
    <property type="match status" value="1"/>
</dbReference>
<organism evidence="3 4">
    <name type="scientific">Domibacillus enclensis</name>
    <dbReference type="NCBI Taxonomy" id="1017273"/>
    <lineage>
        <taxon>Bacteria</taxon>
        <taxon>Bacillati</taxon>
        <taxon>Bacillota</taxon>
        <taxon>Bacilli</taxon>
        <taxon>Bacillales</taxon>
        <taxon>Bacillaceae</taxon>
        <taxon>Domibacillus</taxon>
    </lineage>
</organism>
<reference evidence="3 4" key="1">
    <citation type="submission" date="2017-01" db="EMBL/GenBank/DDBJ databases">
        <authorList>
            <person name="Mah S.A."/>
            <person name="Swanson W.J."/>
            <person name="Moy G.W."/>
            <person name="Vacquier V.D."/>
        </authorList>
    </citation>
    <scope>NUCLEOTIDE SEQUENCE [LARGE SCALE GENOMIC DNA]</scope>
    <source>
        <strain evidence="3 4">NIO-1016</strain>
    </source>
</reference>
<dbReference type="OrthoDB" id="9811293at2"/>
<feature type="transmembrane region" description="Helical" evidence="1">
    <location>
        <begin position="31"/>
        <end position="49"/>
    </location>
</feature>
<dbReference type="RefSeq" id="WP_045849497.1">
    <property type="nucleotide sequence ID" value="NZ_FTLX01000001.1"/>
</dbReference>
<sequence length="243" mass="27004">MSAWLWRIFLIWYSVGVVLVAFDLVPPALEWANAVFLYLAGLIGAVYLVKRFGMRKGILLSLFIIIWSISVESFGAKTGLIFGEYHYEKDFGVHLLGVPITIGFAWLMVITTGLALISPQSKQKSPGYPLLASLLAVAMDLVIDPVAFHLKQYWIWEEGGLFMEIPTQNFIGWFFTALSIHLVLYPFIGRETNAEPIHEKRAQILYGLMILMFAITSFVGGIGLAAVLSILLAAVTLSGARYV</sequence>
<dbReference type="AlphaFoldDB" id="A0A1N6NZU6"/>
<evidence type="ECO:0000313" key="5">
    <source>
        <dbReference type="Proteomes" id="UP000215545"/>
    </source>
</evidence>
<accession>A0A1N6NZU6</accession>
<dbReference type="EMBL" id="FTLX01000001">
    <property type="protein sequence ID" value="SIP97563.1"/>
    <property type="molecule type" value="Genomic_DNA"/>
</dbReference>
<feature type="transmembrane region" description="Helical" evidence="1">
    <location>
        <begin position="5"/>
        <end position="25"/>
    </location>
</feature>
<reference evidence="5" key="2">
    <citation type="submission" date="2017-03" db="EMBL/GenBank/DDBJ databases">
        <title>Bacillus sp. V-88(T) DSM27956, whole genome shotgun sequencing project.</title>
        <authorList>
            <person name="Dastager S.G."/>
            <person name="Neurgaonkar P.S."/>
            <person name="Dharne M.S."/>
        </authorList>
    </citation>
    <scope>NUCLEOTIDE SEQUENCE [LARGE SCALE GENOMIC DNA]</scope>
    <source>
        <strain evidence="5">DSM 25145</strain>
    </source>
</reference>